<keyword evidence="4" id="KW-0234">DNA repair</keyword>
<evidence type="ECO:0000256" key="5">
    <source>
        <dbReference type="ARBA" id="ARBA00023242"/>
    </source>
</evidence>
<dbReference type="InterPro" id="IPR011084">
    <property type="entry name" value="DRMBL"/>
</dbReference>
<evidence type="ECO:0000256" key="4">
    <source>
        <dbReference type="ARBA" id="ARBA00023204"/>
    </source>
</evidence>
<dbReference type="GO" id="GO:0035312">
    <property type="term" value="F:5'-3' DNA exonuclease activity"/>
    <property type="evidence" value="ECO:0007669"/>
    <property type="project" value="TreeGrafter"/>
</dbReference>
<dbReference type="GO" id="GO:0006303">
    <property type="term" value="P:double-strand break repair via nonhomologous end joining"/>
    <property type="evidence" value="ECO:0007669"/>
    <property type="project" value="TreeGrafter"/>
</dbReference>
<comment type="similarity">
    <text evidence="2">Belongs to the DNA repair metallo-beta-lactamase (DRMBL) family.</text>
</comment>
<sequence>MKSRSVQYRGESLLSYFHSKLPETSISVNGGAPSNPKIDTHGSKSIRVRPVKPKASGGPAFQKYTKSKPCPFYKWIPDTPLTVDAFNYGVIKGCEAYILSHFHSDHYNGLSASFPGTIYCSAITKSLVHIKFGENLKVVAIPLNESFPICGIDVVAMDANHCPGSVMFLFHLKSMKRFILHTGDFRFHLDMLLPPSPLADIVGMHPIPVSSKAISQLHTVYLDTTYCSSQYDFPPQQVIIAGAVEVTRGQLEKDPNTVVVCGMYTLGKERFVYGLASELNLRVWLHRNQHQLVSTAALNGCTVCASLMTHVVSNQQRAQLHVLPMAQLGMSSLIQYRRTLGPSNDQTPFNSASTVNRSRPLVVWRPTGWSHQTSAKTNKLFQTTLDSSKPLPEGIKLQQCNDNIRIYGAAYSEHSSYSELKQFVTHLRPNRVQPTVFGSAAKSCQLEIESWLENRPTTDL</sequence>
<dbReference type="OrthoDB" id="262529at2759"/>
<evidence type="ECO:0000256" key="2">
    <source>
        <dbReference type="ARBA" id="ARBA00010304"/>
    </source>
</evidence>
<dbReference type="PANTHER" id="PTHR23240">
    <property type="entry name" value="DNA CROSS-LINK REPAIR PROTEIN PSO2/SNM1-RELATED"/>
    <property type="match status" value="1"/>
</dbReference>
<dbReference type="GO" id="GO:0005634">
    <property type="term" value="C:nucleus"/>
    <property type="evidence" value="ECO:0007669"/>
    <property type="project" value="UniProtKB-SubCell"/>
</dbReference>
<proteinExistence type="inferred from homology"/>
<dbReference type="STRING" id="79923.A0A419Q3A9"/>
<dbReference type="CDD" id="cd16273">
    <property type="entry name" value="SNM1A-1C-like_MBL-fold"/>
    <property type="match status" value="1"/>
</dbReference>
<evidence type="ECO:0000256" key="3">
    <source>
        <dbReference type="ARBA" id="ARBA00022763"/>
    </source>
</evidence>
<dbReference type="Gene3D" id="3.40.50.12650">
    <property type="match status" value="1"/>
</dbReference>
<reference evidence="7 8" key="1">
    <citation type="journal article" date="2018" name="Biotechnol. Adv.">
        <title>Improved genomic resources and new bioinformatic workflow for the carcinogenic parasite Clonorchis sinensis: Biotechnological implications.</title>
        <authorList>
            <person name="Wang D."/>
            <person name="Korhonen P.K."/>
            <person name="Gasser R.B."/>
            <person name="Young N.D."/>
        </authorList>
    </citation>
    <scope>NUCLEOTIDE SEQUENCE [LARGE SCALE GENOMIC DNA]</scope>
    <source>
        <strain evidence="7">Cs-k2</strain>
    </source>
</reference>
<comment type="caution">
    <text evidence="7">The sequence shown here is derived from an EMBL/GenBank/DDBJ whole genome shotgun (WGS) entry which is preliminary data.</text>
</comment>
<dbReference type="InterPro" id="IPR036866">
    <property type="entry name" value="RibonucZ/Hydroxyglut_hydro"/>
</dbReference>
<dbReference type="PANTHER" id="PTHR23240:SF6">
    <property type="entry name" value="DNA CROSS-LINK REPAIR 1A PROTEIN"/>
    <property type="match status" value="1"/>
</dbReference>
<dbReference type="EMBL" id="NIRI02000056">
    <property type="protein sequence ID" value="KAG5444833.1"/>
    <property type="molecule type" value="Genomic_DNA"/>
</dbReference>
<reference evidence="7 8" key="2">
    <citation type="journal article" date="2021" name="Genomics">
        <title>High-quality reference genome for Clonorchis sinensis.</title>
        <authorList>
            <person name="Young N.D."/>
            <person name="Stroehlein A.J."/>
            <person name="Kinkar L."/>
            <person name="Wang T."/>
            <person name="Sohn W.M."/>
            <person name="Chang B.C.H."/>
            <person name="Kaur P."/>
            <person name="Weisz D."/>
            <person name="Dudchenko O."/>
            <person name="Aiden E.L."/>
            <person name="Korhonen P.K."/>
            <person name="Gasser R.B."/>
        </authorList>
    </citation>
    <scope>NUCLEOTIDE SEQUENCE [LARGE SCALE GENOMIC DNA]</scope>
    <source>
        <strain evidence="7">Cs-k2</strain>
    </source>
</reference>
<keyword evidence="5" id="KW-0539">Nucleus</keyword>
<evidence type="ECO:0000259" key="6">
    <source>
        <dbReference type="Pfam" id="PF07522"/>
    </source>
</evidence>
<name>A0A419Q3A9_CLOSI</name>
<feature type="domain" description="DNA repair metallo-beta-lactamase" evidence="6">
    <location>
        <begin position="309"/>
        <end position="437"/>
    </location>
</feature>
<dbReference type="GO" id="GO:0036297">
    <property type="term" value="P:interstrand cross-link repair"/>
    <property type="evidence" value="ECO:0007669"/>
    <property type="project" value="TreeGrafter"/>
</dbReference>
<evidence type="ECO:0000313" key="7">
    <source>
        <dbReference type="EMBL" id="KAG5444833.1"/>
    </source>
</evidence>
<organism evidence="7 8">
    <name type="scientific">Clonorchis sinensis</name>
    <name type="common">Chinese liver fluke</name>
    <dbReference type="NCBI Taxonomy" id="79923"/>
    <lineage>
        <taxon>Eukaryota</taxon>
        <taxon>Metazoa</taxon>
        <taxon>Spiralia</taxon>
        <taxon>Lophotrochozoa</taxon>
        <taxon>Platyhelminthes</taxon>
        <taxon>Trematoda</taxon>
        <taxon>Digenea</taxon>
        <taxon>Opisthorchiida</taxon>
        <taxon>Opisthorchiata</taxon>
        <taxon>Opisthorchiidae</taxon>
        <taxon>Clonorchis</taxon>
    </lineage>
</organism>
<keyword evidence="3" id="KW-0227">DNA damage</keyword>
<gene>
    <name evidence="7" type="ORF">CSKR_105933</name>
</gene>
<dbReference type="GO" id="GO:0003684">
    <property type="term" value="F:damaged DNA binding"/>
    <property type="evidence" value="ECO:0007669"/>
    <property type="project" value="TreeGrafter"/>
</dbReference>
<dbReference type="SUPFAM" id="SSF56281">
    <property type="entry name" value="Metallo-hydrolase/oxidoreductase"/>
    <property type="match status" value="1"/>
</dbReference>
<keyword evidence="8" id="KW-1185">Reference proteome</keyword>
<dbReference type="AlphaFoldDB" id="A0A419Q3A9"/>
<dbReference type="Gene3D" id="3.60.15.10">
    <property type="entry name" value="Ribonuclease Z/Hydroxyacylglutathione hydrolase-like"/>
    <property type="match status" value="1"/>
</dbReference>
<evidence type="ECO:0000313" key="8">
    <source>
        <dbReference type="Proteomes" id="UP000286415"/>
    </source>
</evidence>
<dbReference type="Pfam" id="PF07522">
    <property type="entry name" value="DRMBL"/>
    <property type="match status" value="1"/>
</dbReference>
<protein>
    <submittedName>
        <fullName evidence="7">DNA cross-link repair 1A protein</fullName>
    </submittedName>
</protein>
<dbReference type="InParanoid" id="A0A419Q3A9"/>
<dbReference type="Proteomes" id="UP000286415">
    <property type="component" value="Unassembled WGS sequence"/>
</dbReference>
<evidence type="ECO:0000256" key="1">
    <source>
        <dbReference type="ARBA" id="ARBA00004123"/>
    </source>
</evidence>
<accession>A0A419Q3A9</accession>
<comment type="subcellular location">
    <subcellularLocation>
        <location evidence="1">Nucleus</location>
    </subcellularLocation>
</comment>